<evidence type="ECO:0000256" key="11">
    <source>
        <dbReference type="ARBA" id="ARBA00034529"/>
    </source>
</evidence>
<evidence type="ECO:0000256" key="3">
    <source>
        <dbReference type="ARBA" id="ARBA00006743"/>
    </source>
</evidence>
<dbReference type="EC" id="1.5.1.54" evidence="11"/>
<dbReference type="InterPro" id="IPR029041">
    <property type="entry name" value="FAD-linked_oxidoreductase-like"/>
</dbReference>
<evidence type="ECO:0000256" key="1">
    <source>
        <dbReference type="ARBA" id="ARBA00001974"/>
    </source>
</evidence>
<name>A0A3B0RCS3_9ZZZZ</name>
<dbReference type="AlphaFoldDB" id="A0A3B0RCS3"/>
<sequence>MSEKINSANIPPSLFAEPAKDMAVSFEFFPPKNDRMEETLWQSIDRLAPLNPDMVSVTYGAGGSTRERTHATISRILKETDLVPAAHLTCVAATRGEIDDIAREYWDMGVRHIVALRGDMPTIGAPYAPDPDGYVNAADLVAGLKKIGNFHLSVAAYPESHPDSMNVEADIDNLKRKIDAGADQAITQYFFDVDMYLRFMDRVLAAGITVPVIPGIMPVTNFSQAKNFSARCGTSIPKWLGKLFEGLDERPEIRRHVAATVAAEQCMRLYRGGVKQFHFYTLNRSELTATICHFLGLRPAGDAS</sequence>
<evidence type="ECO:0000256" key="4">
    <source>
        <dbReference type="ARBA" id="ARBA00022605"/>
    </source>
</evidence>
<keyword evidence="6" id="KW-0274">FAD</keyword>
<organism evidence="12">
    <name type="scientific">hydrothermal vent metagenome</name>
    <dbReference type="NCBI Taxonomy" id="652676"/>
    <lineage>
        <taxon>unclassified sequences</taxon>
        <taxon>metagenomes</taxon>
        <taxon>ecological metagenomes</taxon>
    </lineage>
</organism>
<dbReference type="InterPro" id="IPR003171">
    <property type="entry name" value="Mehydrof_redctse-like"/>
</dbReference>
<dbReference type="SUPFAM" id="SSF51730">
    <property type="entry name" value="FAD-linked oxidoreductase"/>
    <property type="match status" value="1"/>
</dbReference>
<evidence type="ECO:0000256" key="7">
    <source>
        <dbReference type="ARBA" id="ARBA00023002"/>
    </source>
</evidence>
<dbReference type="NCBIfam" id="TIGR00676">
    <property type="entry name" value="fadh2"/>
    <property type="match status" value="1"/>
</dbReference>
<comment type="pathway">
    <text evidence="2">One-carbon metabolism; tetrahydrofolate interconversion.</text>
</comment>
<dbReference type="GO" id="GO:0071949">
    <property type="term" value="F:FAD binding"/>
    <property type="evidence" value="ECO:0007669"/>
    <property type="project" value="TreeGrafter"/>
</dbReference>
<dbReference type="Pfam" id="PF02219">
    <property type="entry name" value="MTHFR"/>
    <property type="match status" value="1"/>
</dbReference>
<keyword evidence="4" id="KW-0028">Amino-acid biosynthesis</keyword>
<dbReference type="InterPro" id="IPR004620">
    <property type="entry name" value="MTHF_reductase_bac"/>
</dbReference>
<comment type="cofactor">
    <cofactor evidence="1">
        <name>FAD</name>
        <dbReference type="ChEBI" id="CHEBI:57692"/>
    </cofactor>
</comment>
<keyword evidence="5" id="KW-0285">Flavoprotein</keyword>
<keyword evidence="8" id="KW-0520">NAD</keyword>
<accession>A0A3B0RCS3</accession>
<dbReference type="EMBL" id="UOED01000049">
    <property type="protein sequence ID" value="VAV89769.1"/>
    <property type="molecule type" value="Genomic_DNA"/>
</dbReference>
<comment type="similarity">
    <text evidence="3">Belongs to the methylenetetrahydrofolate reductase family.</text>
</comment>
<evidence type="ECO:0000256" key="8">
    <source>
        <dbReference type="ARBA" id="ARBA00023027"/>
    </source>
</evidence>
<keyword evidence="7 12" id="KW-0560">Oxidoreductase</keyword>
<reference evidence="12" key="1">
    <citation type="submission" date="2018-06" db="EMBL/GenBank/DDBJ databases">
        <authorList>
            <person name="Zhirakovskaya E."/>
        </authorList>
    </citation>
    <scope>NUCLEOTIDE SEQUENCE</scope>
</reference>
<evidence type="ECO:0000256" key="10">
    <source>
        <dbReference type="ARBA" id="ARBA00034478"/>
    </source>
</evidence>
<dbReference type="GO" id="GO:0009086">
    <property type="term" value="P:methionine biosynthetic process"/>
    <property type="evidence" value="ECO:0007669"/>
    <property type="project" value="UniProtKB-KW"/>
</dbReference>
<evidence type="ECO:0000256" key="5">
    <source>
        <dbReference type="ARBA" id="ARBA00022630"/>
    </source>
</evidence>
<evidence type="ECO:0000256" key="6">
    <source>
        <dbReference type="ARBA" id="ARBA00022827"/>
    </source>
</evidence>
<dbReference type="CDD" id="cd00537">
    <property type="entry name" value="MTHFR"/>
    <property type="match status" value="1"/>
</dbReference>
<dbReference type="PANTHER" id="PTHR45754:SF3">
    <property type="entry name" value="METHYLENETETRAHYDROFOLATE REDUCTASE (NADPH)"/>
    <property type="match status" value="1"/>
</dbReference>
<keyword evidence="9" id="KW-0486">Methionine biosynthesis</keyword>
<dbReference type="GO" id="GO:0035999">
    <property type="term" value="P:tetrahydrofolate interconversion"/>
    <property type="evidence" value="ECO:0007669"/>
    <property type="project" value="UniProtKB-UniPathway"/>
</dbReference>
<dbReference type="PANTHER" id="PTHR45754">
    <property type="entry name" value="METHYLENETETRAHYDROFOLATE REDUCTASE"/>
    <property type="match status" value="1"/>
</dbReference>
<evidence type="ECO:0000256" key="9">
    <source>
        <dbReference type="ARBA" id="ARBA00023167"/>
    </source>
</evidence>
<evidence type="ECO:0000256" key="2">
    <source>
        <dbReference type="ARBA" id="ARBA00004777"/>
    </source>
</evidence>
<dbReference type="GO" id="GO:0106312">
    <property type="term" value="F:methylenetetrahydrofolate reductase (NADH) activity"/>
    <property type="evidence" value="ECO:0007669"/>
    <property type="project" value="UniProtKB-EC"/>
</dbReference>
<comment type="pathway">
    <text evidence="10">Amino-acid biosynthesis; L-methionine biosynthesis via de novo pathway.</text>
</comment>
<dbReference type="Gene3D" id="3.20.20.220">
    <property type="match status" value="1"/>
</dbReference>
<gene>
    <name evidence="12" type="ORF">MNBD_ALPHA02-338</name>
</gene>
<evidence type="ECO:0000313" key="12">
    <source>
        <dbReference type="EMBL" id="VAV89769.1"/>
    </source>
</evidence>
<dbReference type="GO" id="GO:0005829">
    <property type="term" value="C:cytosol"/>
    <property type="evidence" value="ECO:0007669"/>
    <property type="project" value="InterPro"/>
</dbReference>
<protein>
    <recommendedName>
        <fullName evidence="11">methylenetetrahydrofolate reductase (NADH)</fullName>
        <ecNumber evidence="11">1.5.1.54</ecNumber>
    </recommendedName>
</protein>
<proteinExistence type="inferred from homology"/>
<dbReference type="UniPathway" id="UPA00193"/>